<dbReference type="Pfam" id="PF13853">
    <property type="entry name" value="7tm_4"/>
    <property type="match status" value="1"/>
</dbReference>
<dbReference type="Gene3D" id="1.20.1070.10">
    <property type="entry name" value="Rhodopsin 7-helix transmembrane proteins"/>
    <property type="match status" value="1"/>
</dbReference>
<keyword evidence="6 13" id="KW-0552">Olfaction</keyword>
<feature type="transmembrane region" description="Helical" evidence="13">
    <location>
        <begin position="146"/>
        <end position="167"/>
    </location>
</feature>
<feature type="transmembrane region" description="Helical" evidence="13">
    <location>
        <begin position="246"/>
        <end position="265"/>
    </location>
</feature>
<dbReference type="PANTHER" id="PTHR26452">
    <property type="entry name" value="OLFACTORY RECEPTOR"/>
    <property type="match status" value="1"/>
</dbReference>
<dbReference type="GO" id="GO:0004930">
    <property type="term" value="F:G protein-coupled receptor activity"/>
    <property type="evidence" value="ECO:0007669"/>
    <property type="project" value="UniProtKB-KW"/>
</dbReference>
<feature type="transmembrane region" description="Helical" evidence="13">
    <location>
        <begin position="30"/>
        <end position="53"/>
    </location>
</feature>
<proteinExistence type="inferred from homology"/>
<evidence type="ECO:0000256" key="6">
    <source>
        <dbReference type="ARBA" id="ARBA00022725"/>
    </source>
</evidence>
<keyword evidence="5 12" id="KW-0812">Transmembrane</keyword>
<dbReference type="FunFam" id="1.20.1070.10:FF:000037">
    <property type="entry name" value="Olfactory receptor"/>
    <property type="match status" value="1"/>
</dbReference>
<keyword evidence="7 13" id="KW-1133">Transmembrane helix</keyword>
<evidence type="ECO:0000256" key="11">
    <source>
        <dbReference type="ARBA" id="ARBA00023224"/>
    </source>
</evidence>
<comment type="similarity">
    <text evidence="12">Belongs to the G-protein coupled receptor 1 family.</text>
</comment>
<gene>
    <name evidence="15" type="primary">LOC123033425</name>
</gene>
<comment type="function">
    <text evidence="1">Odorant receptor.</text>
</comment>
<organism evidence="15 16">
    <name type="scientific">Varanus komodoensis</name>
    <name type="common">Komodo dragon</name>
    <dbReference type="NCBI Taxonomy" id="61221"/>
    <lineage>
        <taxon>Eukaryota</taxon>
        <taxon>Metazoa</taxon>
        <taxon>Chordata</taxon>
        <taxon>Craniata</taxon>
        <taxon>Vertebrata</taxon>
        <taxon>Euteleostomi</taxon>
        <taxon>Lepidosauria</taxon>
        <taxon>Squamata</taxon>
        <taxon>Bifurcata</taxon>
        <taxon>Unidentata</taxon>
        <taxon>Episquamata</taxon>
        <taxon>Toxicofera</taxon>
        <taxon>Anguimorpha</taxon>
        <taxon>Paleoanguimorpha</taxon>
        <taxon>Varanoidea</taxon>
        <taxon>Varanidae</taxon>
        <taxon>Varanus</taxon>
    </lineage>
</organism>
<sequence>PGQPSSEMDNQSTVSDFILQGFSNDLDGQILHFVMFLFIYLIALMGNLLIIIVVGFNPYLHTPMYFFLVNLSVSDICYISTTIPKSMSTVLTNNQRISFAGCVAQVFLVAVFGSSELAFLTVMAYDRYVAICHPLQYMLIMNRSTCIQMAAISWFSNLINALLHTIFTFRFNFCRSNIISQYFCDIPQLQKISCTSTRVSQVLVLINVFTVDSLCTGFIFASYGYIFSVVLKILPVEGRSKALSTCIPHLIVFILFISTAVFSYMRPKSLSSRTMDLLSAVLYTVLPPLLDPIIYSFRNKDIQDGIWKMLK</sequence>
<evidence type="ECO:0000259" key="14">
    <source>
        <dbReference type="PROSITE" id="PS50262"/>
    </source>
</evidence>
<evidence type="ECO:0000256" key="12">
    <source>
        <dbReference type="RuleBase" id="RU000688"/>
    </source>
</evidence>
<dbReference type="InterPro" id="IPR000725">
    <property type="entry name" value="Olfact_rcpt"/>
</dbReference>
<keyword evidence="16" id="KW-1185">Reference proteome</keyword>
<reference evidence="15" key="2">
    <citation type="submission" date="2025-09" db="UniProtKB">
        <authorList>
            <consortium name="Ensembl"/>
        </authorList>
    </citation>
    <scope>IDENTIFICATION</scope>
</reference>
<reference evidence="15" key="1">
    <citation type="submission" date="2025-08" db="UniProtKB">
        <authorList>
            <consortium name="Ensembl"/>
        </authorList>
    </citation>
    <scope>IDENTIFICATION</scope>
</reference>
<accession>A0A8D2IVN0</accession>
<dbReference type="OMA" id="PRHEDME"/>
<evidence type="ECO:0000256" key="10">
    <source>
        <dbReference type="ARBA" id="ARBA00023170"/>
    </source>
</evidence>
<evidence type="ECO:0000256" key="8">
    <source>
        <dbReference type="ARBA" id="ARBA00023040"/>
    </source>
</evidence>
<feature type="transmembrane region" description="Helical" evidence="13">
    <location>
        <begin position="277"/>
        <end position="297"/>
    </location>
</feature>
<evidence type="ECO:0000313" key="15">
    <source>
        <dbReference type="Ensembl" id="ENSVKKP00000002773.1"/>
    </source>
</evidence>
<dbReference type="Ensembl" id="ENSVKKT00000002849.1">
    <property type="protein sequence ID" value="ENSVKKP00000002773.1"/>
    <property type="gene ID" value="ENSVKKG00000002181.1"/>
</dbReference>
<evidence type="ECO:0000256" key="13">
    <source>
        <dbReference type="RuleBase" id="RU363047"/>
    </source>
</evidence>
<dbReference type="GO" id="GO:0004984">
    <property type="term" value="F:olfactory receptor activity"/>
    <property type="evidence" value="ECO:0007669"/>
    <property type="project" value="InterPro"/>
</dbReference>
<keyword evidence="3 13" id="KW-1003">Cell membrane</keyword>
<protein>
    <recommendedName>
        <fullName evidence="13">Olfactory receptor</fullName>
    </recommendedName>
</protein>
<dbReference type="InterPro" id="IPR017452">
    <property type="entry name" value="GPCR_Rhodpsn_7TM"/>
</dbReference>
<evidence type="ECO:0000256" key="5">
    <source>
        <dbReference type="ARBA" id="ARBA00022692"/>
    </source>
</evidence>
<feature type="transmembrane region" description="Helical" evidence="13">
    <location>
        <begin position="205"/>
        <end position="234"/>
    </location>
</feature>
<keyword evidence="9 13" id="KW-0472">Membrane</keyword>
<evidence type="ECO:0000256" key="9">
    <source>
        <dbReference type="ARBA" id="ARBA00023136"/>
    </source>
</evidence>
<dbReference type="PRINTS" id="PR00245">
    <property type="entry name" value="OLFACTORYR"/>
</dbReference>
<name>A0A8D2IVN0_VARKO</name>
<feature type="transmembrane region" description="Helical" evidence="13">
    <location>
        <begin position="103"/>
        <end position="125"/>
    </location>
</feature>
<dbReference type="Proteomes" id="UP000694545">
    <property type="component" value="Unplaced"/>
</dbReference>
<dbReference type="InterPro" id="IPR000276">
    <property type="entry name" value="GPCR_Rhodpsn"/>
</dbReference>
<evidence type="ECO:0000256" key="2">
    <source>
        <dbReference type="ARBA" id="ARBA00004651"/>
    </source>
</evidence>
<evidence type="ECO:0000256" key="7">
    <source>
        <dbReference type="ARBA" id="ARBA00022989"/>
    </source>
</evidence>
<dbReference type="PRINTS" id="PR00237">
    <property type="entry name" value="GPCRRHODOPSN"/>
</dbReference>
<evidence type="ECO:0000313" key="16">
    <source>
        <dbReference type="Proteomes" id="UP000694545"/>
    </source>
</evidence>
<keyword evidence="8 12" id="KW-0297">G-protein coupled receptor</keyword>
<dbReference type="PROSITE" id="PS00237">
    <property type="entry name" value="G_PROTEIN_RECEP_F1_1"/>
    <property type="match status" value="1"/>
</dbReference>
<dbReference type="SUPFAM" id="SSF81321">
    <property type="entry name" value="Family A G protein-coupled receptor-like"/>
    <property type="match status" value="1"/>
</dbReference>
<keyword evidence="4 13" id="KW-0716">Sensory transduction</keyword>
<feature type="domain" description="G-protein coupled receptors family 1 profile" evidence="14">
    <location>
        <begin position="46"/>
        <end position="295"/>
    </location>
</feature>
<dbReference type="AlphaFoldDB" id="A0A8D2IVN0"/>
<dbReference type="GO" id="GO:0005886">
    <property type="term" value="C:plasma membrane"/>
    <property type="evidence" value="ECO:0007669"/>
    <property type="project" value="UniProtKB-SubCell"/>
</dbReference>
<evidence type="ECO:0000256" key="1">
    <source>
        <dbReference type="ARBA" id="ARBA00002936"/>
    </source>
</evidence>
<comment type="subcellular location">
    <subcellularLocation>
        <location evidence="2 13">Cell membrane</location>
        <topology evidence="2 13">Multi-pass membrane protein</topology>
    </subcellularLocation>
</comment>
<evidence type="ECO:0000256" key="4">
    <source>
        <dbReference type="ARBA" id="ARBA00022606"/>
    </source>
</evidence>
<keyword evidence="11 12" id="KW-0807">Transducer</keyword>
<dbReference type="PROSITE" id="PS50262">
    <property type="entry name" value="G_PROTEIN_RECEP_F1_2"/>
    <property type="match status" value="1"/>
</dbReference>
<dbReference type="CDD" id="cd15227">
    <property type="entry name" value="7tmA_OR14-like"/>
    <property type="match status" value="1"/>
</dbReference>
<evidence type="ECO:0000256" key="3">
    <source>
        <dbReference type="ARBA" id="ARBA00022475"/>
    </source>
</evidence>
<keyword evidence="10 12" id="KW-0675">Receptor</keyword>
<dbReference type="InterPro" id="IPR050516">
    <property type="entry name" value="Olfactory_GPCR"/>
</dbReference>